<comment type="caution">
    <text evidence="5">The sequence shown here is derived from an EMBL/GenBank/DDBJ whole genome shotgun (WGS) entry which is preliminary data.</text>
</comment>
<organism evidence="5 6">
    <name type="scientific">Vanilla planifolia</name>
    <name type="common">Vanilla</name>
    <dbReference type="NCBI Taxonomy" id="51239"/>
    <lineage>
        <taxon>Eukaryota</taxon>
        <taxon>Viridiplantae</taxon>
        <taxon>Streptophyta</taxon>
        <taxon>Embryophyta</taxon>
        <taxon>Tracheophyta</taxon>
        <taxon>Spermatophyta</taxon>
        <taxon>Magnoliopsida</taxon>
        <taxon>Liliopsida</taxon>
        <taxon>Asparagales</taxon>
        <taxon>Orchidaceae</taxon>
        <taxon>Vanilloideae</taxon>
        <taxon>Vanilleae</taxon>
        <taxon>Vanilla</taxon>
    </lineage>
</organism>
<feature type="domain" description="EF-hand" evidence="4">
    <location>
        <begin position="1"/>
        <end position="28"/>
    </location>
</feature>
<dbReference type="Pfam" id="PF13499">
    <property type="entry name" value="EF-hand_7"/>
    <property type="match status" value="1"/>
</dbReference>
<evidence type="ECO:0000313" key="6">
    <source>
        <dbReference type="Proteomes" id="UP000636800"/>
    </source>
</evidence>
<evidence type="ECO:0000256" key="2">
    <source>
        <dbReference type="ARBA" id="ARBA00022737"/>
    </source>
</evidence>
<keyword evidence="3" id="KW-0106">Calcium</keyword>
<feature type="domain" description="EF-hand" evidence="4">
    <location>
        <begin position="34"/>
        <end position="69"/>
    </location>
</feature>
<feature type="domain" description="EF-hand" evidence="4">
    <location>
        <begin position="70"/>
        <end position="101"/>
    </location>
</feature>
<keyword evidence="6" id="KW-1185">Reference proteome</keyword>
<dbReference type="FunFam" id="1.10.238.10:FF:000001">
    <property type="entry name" value="Calmodulin 1"/>
    <property type="match status" value="1"/>
</dbReference>
<name>A0A835R6Y4_VANPL</name>
<dbReference type="OrthoDB" id="784410at2759"/>
<evidence type="ECO:0000256" key="3">
    <source>
        <dbReference type="ARBA" id="ARBA00022837"/>
    </source>
</evidence>
<dbReference type="Pfam" id="PF13202">
    <property type="entry name" value="EF-hand_5"/>
    <property type="match status" value="1"/>
</dbReference>
<dbReference type="Gene3D" id="1.10.238.10">
    <property type="entry name" value="EF-hand"/>
    <property type="match status" value="1"/>
</dbReference>
<keyword evidence="1" id="KW-0479">Metal-binding</keyword>
<dbReference type="AlphaFoldDB" id="A0A835R6Y4"/>
<accession>A0A835R6Y4</accession>
<dbReference type="PROSITE" id="PS00018">
    <property type="entry name" value="EF_HAND_1"/>
    <property type="match status" value="2"/>
</dbReference>
<evidence type="ECO:0000313" key="5">
    <source>
        <dbReference type="EMBL" id="KAG0481172.1"/>
    </source>
</evidence>
<dbReference type="InterPro" id="IPR002048">
    <property type="entry name" value="EF_hand_dom"/>
</dbReference>
<dbReference type="InterPro" id="IPR039647">
    <property type="entry name" value="EF_hand_pair_protein_CML-like"/>
</dbReference>
<proteinExistence type="predicted"/>
<gene>
    <name evidence="5" type="ORF">HPP92_012030</name>
</gene>
<sequence length="101" mass="11508">MLQVADTDGDGLLDMEEFMTMAGFMDGEEEIIDPEEKHLREAFRLYEQDGQGCITARSLKRMLSRLGSSRPVEECRSMISPFDLNGDGVLCFDEFRAMMML</sequence>
<dbReference type="InterPro" id="IPR011992">
    <property type="entry name" value="EF-hand-dom_pair"/>
</dbReference>
<dbReference type="GO" id="GO:0005509">
    <property type="term" value="F:calcium ion binding"/>
    <property type="evidence" value="ECO:0007669"/>
    <property type="project" value="InterPro"/>
</dbReference>
<dbReference type="Proteomes" id="UP000636800">
    <property type="component" value="Chromosome 5"/>
</dbReference>
<evidence type="ECO:0000256" key="1">
    <source>
        <dbReference type="ARBA" id="ARBA00022723"/>
    </source>
</evidence>
<reference evidence="5 6" key="1">
    <citation type="journal article" date="2020" name="Nat. Food">
        <title>A phased Vanilla planifolia genome enables genetic improvement of flavour and production.</title>
        <authorList>
            <person name="Hasing T."/>
            <person name="Tang H."/>
            <person name="Brym M."/>
            <person name="Khazi F."/>
            <person name="Huang T."/>
            <person name="Chambers A.H."/>
        </authorList>
    </citation>
    <scope>NUCLEOTIDE SEQUENCE [LARGE SCALE GENOMIC DNA]</scope>
    <source>
        <tissue evidence="5">Leaf</tissue>
    </source>
</reference>
<keyword evidence="2" id="KW-0677">Repeat</keyword>
<evidence type="ECO:0000259" key="4">
    <source>
        <dbReference type="PROSITE" id="PS50222"/>
    </source>
</evidence>
<dbReference type="InterPro" id="IPR018247">
    <property type="entry name" value="EF_Hand_1_Ca_BS"/>
</dbReference>
<dbReference type="EMBL" id="JADCNL010000005">
    <property type="protein sequence ID" value="KAG0481172.1"/>
    <property type="molecule type" value="Genomic_DNA"/>
</dbReference>
<dbReference type="PROSITE" id="PS50222">
    <property type="entry name" value="EF_HAND_2"/>
    <property type="match status" value="3"/>
</dbReference>
<dbReference type="SUPFAM" id="SSF47473">
    <property type="entry name" value="EF-hand"/>
    <property type="match status" value="1"/>
</dbReference>
<dbReference type="CDD" id="cd00051">
    <property type="entry name" value="EFh"/>
    <property type="match status" value="1"/>
</dbReference>
<dbReference type="PANTHER" id="PTHR10891">
    <property type="entry name" value="EF-HAND CALCIUM-BINDING DOMAIN CONTAINING PROTEIN"/>
    <property type="match status" value="1"/>
</dbReference>
<protein>
    <recommendedName>
        <fullName evidence="4">EF-hand domain-containing protein</fullName>
    </recommendedName>
</protein>
<dbReference type="SMART" id="SM00054">
    <property type="entry name" value="EFh"/>
    <property type="match status" value="3"/>
</dbReference>